<dbReference type="EMBL" id="JADEXS010000503">
    <property type="protein sequence ID" value="MBE9025915.1"/>
    <property type="molecule type" value="Genomic_DNA"/>
</dbReference>
<sequence length="328" mass="37609">MNSQNQENWQSQQTSTKNIPSISSDFTESVDRVNKFVLAEFEREIIEKQLYYHTKDHLMAVQQRAQLIFQVIRPYLSADVETIKRMELLLDLCAIAHDLVQIFIPHQPHTSRRREAGVSENATIEILLNYIQVLNQQISAFYPKSTAIFTDTDLEIIQEAIAATICDYDATEQAIYQPSLYNQNQPISPVACIIALADIGSLGIEGIPSYNQEGSLLFLEENPDIIPIIKNQNVRTLATDNPELYENIRQRLLRRAKFQVNFAKSRLNRFSRELASLPADAIPTLTQAVFQYLNLETIQEIEATTPTNEQTSLEVLIKFFEFERLIKN</sequence>
<comment type="caution">
    <text evidence="2">The sequence shown here is derived from an EMBL/GenBank/DDBJ whole genome shotgun (WGS) entry which is preliminary data.</text>
</comment>
<feature type="compositionally biased region" description="Low complexity" evidence="1">
    <location>
        <begin position="1"/>
        <end position="15"/>
    </location>
</feature>
<dbReference type="RefSeq" id="WP_193921313.1">
    <property type="nucleotide sequence ID" value="NZ_JADEXS020000001.1"/>
</dbReference>
<dbReference type="Proteomes" id="UP000622533">
    <property type="component" value="Unassembled WGS sequence"/>
</dbReference>
<protein>
    <submittedName>
        <fullName evidence="2">Uncharacterized protein</fullName>
    </submittedName>
</protein>
<accession>A0A8J7A2S5</accession>
<evidence type="ECO:0000256" key="1">
    <source>
        <dbReference type="SAM" id="MobiDB-lite"/>
    </source>
</evidence>
<name>A0A8J7A2S5_DESMC</name>
<organism evidence="2 3">
    <name type="scientific">Desmonostoc muscorum LEGE 12446</name>
    <dbReference type="NCBI Taxonomy" id="1828758"/>
    <lineage>
        <taxon>Bacteria</taxon>
        <taxon>Bacillati</taxon>
        <taxon>Cyanobacteriota</taxon>
        <taxon>Cyanophyceae</taxon>
        <taxon>Nostocales</taxon>
        <taxon>Nostocaceae</taxon>
        <taxon>Desmonostoc</taxon>
    </lineage>
</organism>
<evidence type="ECO:0000313" key="2">
    <source>
        <dbReference type="EMBL" id="MBE9025915.1"/>
    </source>
</evidence>
<reference evidence="2" key="1">
    <citation type="submission" date="2020-10" db="EMBL/GenBank/DDBJ databases">
        <authorList>
            <person name="Castelo-Branco R."/>
            <person name="Eusebio N."/>
            <person name="Adriana R."/>
            <person name="Vieira A."/>
            <person name="Brugerolle De Fraissinette N."/>
            <person name="Rezende De Castro R."/>
            <person name="Schneider M.P."/>
            <person name="Vasconcelos V."/>
            <person name="Leao P.N."/>
        </authorList>
    </citation>
    <scope>NUCLEOTIDE SEQUENCE</scope>
    <source>
        <strain evidence="2">LEGE 12446</strain>
    </source>
</reference>
<gene>
    <name evidence="2" type="ORF">IQ276_26910</name>
</gene>
<keyword evidence="3" id="KW-1185">Reference proteome</keyword>
<feature type="region of interest" description="Disordered" evidence="1">
    <location>
        <begin position="1"/>
        <end position="22"/>
    </location>
</feature>
<dbReference type="AlphaFoldDB" id="A0A8J7A2S5"/>
<proteinExistence type="predicted"/>
<dbReference type="SUPFAM" id="SSF109604">
    <property type="entry name" value="HD-domain/PDEase-like"/>
    <property type="match status" value="1"/>
</dbReference>
<evidence type="ECO:0000313" key="3">
    <source>
        <dbReference type="Proteomes" id="UP000622533"/>
    </source>
</evidence>